<name>A0A7S4KMG3_GUITH</name>
<dbReference type="EMBL" id="HBKN01019291">
    <property type="protein sequence ID" value="CAE2299647.1"/>
    <property type="molecule type" value="Transcribed_RNA"/>
</dbReference>
<evidence type="ECO:0000256" key="9">
    <source>
        <dbReference type="RuleBase" id="RU367104"/>
    </source>
</evidence>
<dbReference type="EC" id="3.4.19.12" evidence="9"/>
<dbReference type="Pfam" id="PF21403">
    <property type="entry name" value="OTU1_UBXL"/>
    <property type="match status" value="1"/>
</dbReference>
<dbReference type="InterPro" id="IPR038765">
    <property type="entry name" value="Papain-like_cys_pep_sf"/>
</dbReference>
<feature type="region of interest" description="Disordered" evidence="10">
    <location>
        <begin position="268"/>
        <end position="287"/>
    </location>
</feature>
<gene>
    <name evidence="14" type="ORF">GTHE00462_LOCUS15216</name>
</gene>
<dbReference type="GO" id="GO:0036503">
    <property type="term" value="P:ERAD pathway"/>
    <property type="evidence" value="ECO:0007669"/>
    <property type="project" value="TreeGrafter"/>
</dbReference>
<dbReference type="Pfam" id="PF24560">
    <property type="entry name" value="zf-C2H2_OTU1_C"/>
    <property type="match status" value="1"/>
</dbReference>
<organism evidence="14">
    <name type="scientific">Guillardia theta</name>
    <name type="common">Cryptophyte</name>
    <name type="synonym">Cryptomonas phi</name>
    <dbReference type="NCBI Taxonomy" id="55529"/>
    <lineage>
        <taxon>Eukaryota</taxon>
        <taxon>Cryptophyceae</taxon>
        <taxon>Pyrenomonadales</taxon>
        <taxon>Geminigeraceae</taxon>
        <taxon>Guillardia</taxon>
    </lineage>
</organism>
<dbReference type="SUPFAM" id="SSF54001">
    <property type="entry name" value="Cysteine proteinases"/>
    <property type="match status" value="1"/>
</dbReference>
<keyword evidence="5 9" id="KW-0833">Ubl conjugation pathway</keyword>
<dbReference type="GO" id="GO:0016579">
    <property type="term" value="P:protein deubiquitination"/>
    <property type="evidence" value="ECO:0007669"/>
    <property type="project" value="TreeGrafter"/>
</dbReference>
<reference evidence="14" key="1">
    <citation type="submission" date="2021-01" db="EMBL/GenBank/DDBJ databases">
        <authorList>
            <person name="Corre E."/>
            <person name="Pelletier E."/>
            <person name="Niang G."/>
            <person name="Scheremetjew M."/>
            <person name="Finn R."/>
            <person name="Kale V."/>
            <person name="Holt S."/>
            <person name="Cochrane G."/>
            <person name="Meng A."/>
            <person name="Brown T."/>
            <person name="Cohen L."/>
        </authorList>
    </citation>
    <scope>NUCLEOTIDE SEQUENCE</scope>
    <source>
        <strain evidence="14">CCMP 2712</strain>
    </source>
</reference>
<evidence type="ECO:0000256" key="6">
    <source>
        <dbReference type="ARBA" id="ARBA00022801"/>
    </source>
</evidence>
<keyword evidence="3" id="KW-0479">Metal-binding</keyword>
<keyword evidence="4" id="KW-0863">Zinc-finger</keyword>
<proteinExistence type="predicted"/>
<evidence type="ECO:0000256" key="7">
    <source>
        <dbReference type="ARBA" id="ARBA00022807"/>
    </source>
</evidence>
<dbReference type="InterPro" id="IPR029071">
    <property type="entry name" value="Ubiquitin-like_domsf"/>
</dbReference>
<evidence type="ECO:0000259" key="13">
    <source>
        <dbReference type="Pfam" id="PF24560"/>
    </source>
</evidence>
<keyword evidence="8" id="KW-0862">Zinc</keyword>
<dbReference type="InterPro" id="IPR048857">
    <property type="entry name" value="OTU1_Ubl"/>
</dbReference>
<sequence length="287" mass="31614">MIIGVQGPAGRCQINLEGDKTVRDLQAEIMAKTGIPPNRQKILVGFPPQETLKPFLNSSTPLSAAGVEGGTLLRVSEMAEEESAASRKFVRKVIPSDNSCLFNSIAYCMAPVDNIHQTSSALELRELISAVILSDPEEYCEAVLSKSNQEYSHWIQQSSSWGGAIECSILAGHFQVEICAIDCQTLRLYRFGEGRGLSRRMYLMYDGIHYDAISELEGRKEVTLFRVDDLEAEELAIALVKTFRDKRQFTDTSNFSLRCLVCGQGIQGSDGAQKHAAETGHGNFAEN</sequence>
<keyword evidence="7 9" id="KW-0788">Thiol protease</keyword>
<dbReference type="GO" id="GO:0030968">
    <property type="term" value="P:endoplasmic reticulum unfolded protein response"/>
    <property type="evidence" value="ECO:0007669"/>
    <property type="project" value="TreeGrafter"/>
</dbReference>
<dbReference type="PANTHER" id="PTHR13312:SF0">
    <property type="entry name" value="UBIQUITIN THIOESTERASE OTU1"/>
    <property type="match status" value="1"/>
</dbReference>
<comment type="subcellular location">
    <subcellularLocation>
        <location evidence="9">Cytoplasm</location>
    </subcellularLocation>
</comment>
<keyword evidence="6 9" id="KW-0378">Hydrolase</keyword>
<dbReference type="InterPro" id="IPR057766">
    <property type="entry name" value="Znf-C2H2_OTU1-like_C"/>
</dbReference>
<comment type="catalytic activity">
    <reaction evidence="1 9">
        <text>Thiol-dependent hydrolysis of ester, thioester, amide, peptide and isopeptide bonds formed by the C-terminal Gly of ubiquitin (a 76-residue protein attached to proteins as an intracellular targeting signal).</text>
        <dbReference type="EC" id="3.4.19.12"/>
    </reaction>
</comment>
<dbReference type="InterPro" id="IPR003323">
    <property type="entry name" value="OTU_dom"/>
</dbReference>
<accession>A0A7S4KMG3</accession>
<dbReference type="PANTHER" id="PTHR13312">
    <property type="entry name" value="HIV-INDUCED PROTEIN-7-LIKE PROTEASE"/>
    <property type="match status" value="1"/>
</dbReference>
<dbReference type="SUPFAM" id="SSF54236">
    <property type="entry name" value="Ubiquitin-like"/>
    <property type="match status" value="1"/>
</dbReference>
<evidence type="ECO:0000256" key="10">
    <source>
        <dbReference type="SAM" id="MobiDB-lite"/>
    </source>
</evidence>
<evidence type="ECO:0000259" key="11">
    <source>
        <dbReference type="Pfam" id="PF02338"/>
    </source>
</evidence>
<evidence type="ECO:0000256" key="8">
    <source>
        <dbReference type="ARBA" id="ARBA00022833"/>
    </source>
</evidence>
<dbReference type="CDD" id="cd22745">
    <property type="entry name" value="OTU_OTU1"/>
    <property type="match status" value="1"/>
</dbReference>
<comment type="function">
    <text evidence="9">Hydrolase that can remove conjugated ubiquitin from proteins and may therefore play an important regulatory role at the level of protein turnover by preventing degradation.</text>
</comment>
<evidence type="ECO:0000256" key="2">
    <source>
        <dbReference type="ARBA" id="ARBA00022670"/>
    </source>
</evidence>
<dbReference type="Gene3D" id="3.90.70.80">
    <property type="match status" value="1"/>
</dbReference>
<feature type="domain" description="OTU" evidence="11">
    <location>
        <begin position="95"/>
        <end position="180"/>
    </location>
</feature>
<evidence type="ECO:0000256" key="1">
    <source>
        <dbReference type="ARBA" id="ARBA00000707"/>
    </source>
</evidence>
<evidence type="ECO:0000259" key="12">
    <source>
        <dbReference type="Pfam" id="PF21403"/>
    </source>
</evidence>
<dbReference type="AlphaFoldDB" id="A0A7S4KMG3"/>
<dbReference type="GO" id="GO:0005829">
    <property type="term" value="C:cytosol"/>
    <property type="evidence" value="ECO:0007669"/>
    <property type="project" value="TreeGrafter"/>
</dbReference>
<dbReference type="Pfam" id="PF02338">
    <property type="entry name" value="OTU"/>
    <property type="match status" value="1"/>
</dbReference>
<evidence type="ECO:0000256" key="3">
    <source>
        <dbReference type="ARBA" id="ARBA00022723"/>
    </source>
</evidence>
<feature type="domain" description="OTU1 Ubl" evidence="12">
    <location>
        <begin position="1"/>
        <end position="49"/>
    </location>
</feature>
<keyword evidence="2" id="KW-0645">Protease</keyword>
<dbReference type="GO" id="GO:0005634">
    <property type="term" value="C:nucleus"/>
    <property type="evidence" value="ECO:0007669"/>
    <property type="project" value="TreeGrafter"/>
</dbReference>
<keyword evidence="9" id="KW-0963">Cytoplasm</keyword>
<feature type="domain" description="OTU1-like C-terminal C2H2-type zinc finger" evidence="13">
    <location>
        <begin position="253"/>
        <end position="286"/>
    </location>
</feature>
<evidence type="ECO:0000256" key="5">
    <source>
        <dbReference type="ARBA" id="ARBA00022786"/>
    </source>
</evidence>
<dbReference type="GO" id="GO:0004843">
    <property type="term" value="F:cysteine-type deubiquitinase activity"/>
    <property type="evidence" value="ECO:0007669"/>
    <property type="project" value="UniProtKB-UniRule"/>
</dbReference>
<evidence type="ECO:0000313" key="14">
    <source>
        <dbReference type="EMBL" id="CAE2299647.1"/>
    </source>
</evidence>
<evidence type="ECO:0000256" key="4">
    <source>
        <dbReference type="ARBA" id="ARBA00022771"/>
    </source>
</evidence>
<protein>
    <recommendedName>
        <fullName evidence="9">Ubiquitin thioesterase OTU</fullName>
        <ecNumber evidence="9">3.4.19.12</ecNumber>
    </recommendedName>
</protein>
<dbReference type="Gene3D" id="3.10.20.90">
    <property type="entry name" value="Phosphatidylinositol 3-kinase Catalytic Subunit, Chain A, domain 1"/>
    <property type="match status" value="1"/>
</dbReference>